<evidence type="ECO:0000256" key="6">
    <source>
        <dbReference type="ARBA" id="ARBA00022660"/>
    </source>
</evidence>
<dbReference type="GO" id="GO:0031966">
    <property type="term" value="C:mitochondrial membrane"/>
    <property type="evidence" value="ECO:0007669"/>
    <property type="project" value="UniProtKB-SubCell"/>
</dbReference>
<feature type="transmembrane region" description="Helical" evidence="15">
    <location>
        <begin position="84"/>
        <end position="107"/>
    </location>
</feature>
<evidence type="ECO:0000313" key="16">
    <source>
        <dbReference type="EMBL" id="AQM40016.1"/>
    </source>
</evidence>
<keyword evidence="15" id="KW-0830">Ubiquinone</keyword>
<comment type="similarity">
    <text evidence="2 15">Belongs to the complex I subunit 6 family.</text>
</comment>
<dbReference type="PANTHER" id="PTHR11435:SF1">
    <property type="entry name" value="NADH-UBIQUINONE OXIDOREDUCTASE CHAIN 6"/>
    <property type="match status" value="1"/>
</dbReference>
<evidence type="ECO:0000256" key="8">
    <source>
        <dbReference type="ARBA" id="ARBA00022967"/>
    </source>
</evidence>
<feature type="transmembrane region" description="Helical" evidence="15">
    <location>
        <begin position="49"/>
        <end position="72"/>
    </location>
</feature>
<sequence>MLNLSIIILNSLNSLMFFQSTHPLSMTLIIIVQTCIISVTIGMLSSSFWFSYVLFLVFIGGMLVLFIYITSLASNELFPSTFKAFMITSLTILAMLALCYIMDPYFWNTFTKNYDIMPTDTLANSMNLEATPYLIKLYNYPNYFITLMLMNYLLFTLIVVVKITNIFQGPLRQNSYG</sequence>
<comment type="catalytic activity">
    <reaction evidence="14 15">
        <text>a ubiquinone + NADH + 5 H(+)(in) = a ubiquinol + NAD(+) + 4 H(+)(out)</text>
        <dbReference type="Rhea" id="RHEA:29091"/>
        <dbReference type="Rhea" id="RHEA-COMP:9565"/>
        <dbReference type="Rhea" id="RHEA-COMP:9566"/>
        <dbReference type="ChEBI" id="CHEBI:15378"/>
        <dbReference type="ChEBI" id="CHEBI:16389"/>
        <dbReference type="ChEBI" id="CHEBI:17976"/>
        <dbReference type="ChEBI" id="CHEBI:57540"/>
        <dbReference type="ChEBI" id="CHEBI:57945"/>
        <dbReference type="EC" id="7.1.1.2"/>
    </reaction>
</comment>
<evidence type="ECO:0000256" key="5">
    <source>
        <dbReference type="ARBA" id="ARBA00022448"/>
    </source>
</evidence>
<comment type="subcellular location">
    <subcellularLocation>
        <location evidence="1 15">Mitochondrion membrane</location>
        <topology evidence="1 15">Multi-pass membrane protein</topology>
    </subcellularLocation>
</comment>
<keyword evidence="12 15" id="KW-0496">Mitochondrion</keyword>
<keyword evidence="13 15" id="KW-0472">Membrane</keyword>
<dbReference type="AlphaFoldDB" id="A0A1Q1MPJ8"/>
<keyword evidence="8 15" id="KW-1278">Translocase</keyword>
<keyword evidence="11 15" id="KW-0520">NAD</keyword>
<evidence type="ECO:0000256" key="3">
    <source>
        <dbReference type="ARBA" id="ARBA00012944"/>
    </source>
</evidence>
<keyword evidence="6 15" id="KW-0679">Respiratory chain</keyword>
<evidence type="ECO:0000256" key="11">
    <source>
        <dbReference type="ARBA" id="ARBA00023027"/>
    </source>
</evidence>
<reference evidence="16" key="1">
    <citation type="submission" date="2016-04" db="EMBL/GenBank/DDBJ databases">
        <title>Towards a higher-level phylogeny of ensiferan insects inferred from mitochondrial genome sequences.</title>
        <authorList>
            <person name="Zhou Z.J."/>
        </authorList>
    </citation>
    <scope>NUCLEOTIDE SEQUENCE</scope>
</reference>
<evidence type="ECO:0000256" key="9">
    <source>
        <dbReference type="ARBA" id="ARBA00022982"/>
    </source>
</evidence>
<organism evidence="16">
    <name type="scientific">Tettigonia chinensis</name>
    <dbReference type="NCBI Taxonomy" id="469653"/>
    <lineage>
        <taxon>Eukaryota</taxon>
        <taxon>Metazoa</taxon>
        <taxon>Ecdysozoa</taxon>
        <taxon>Arthropoda</taxon>
        <taxon>Hexapoda</taxon>
        <taxon>Insecta</taxon>
        <taxon>Pterygota</taxon>
        <taxon>Neoptera</taxon>
        <taxon>Polyneoptera</taxon>
        <taxon>Orthoptera</taxon>
        <taxon>Ensifera</taxon>
        <taxon>Tettigoniidea</taxon>
        <taxon>Tettigonioidea</taxon>
        <taxon>Tettigoniidae</taxon>
        <taxon>Tettigoniinae</taxon>
        <taxon>Tettigonia</taxon>
    </lineage>
</organism>
<feature type="transmembrane region" description="Helical" evidence="15">
    <location>
        <begin position="143"/>
        <end position="163"/>
    </location>
</feature>
<dbReference type="PANTHER" id="PTHR11435">
    <property type="entry name" value="NADH UBIQUINONE OXIDOREDUCTASE SUBUNIT ND6"/>
    <property type="match status" value="1"/>
</dbReference>
<keyword evidence="9 15" id="KW-0249">Electron transport</keyword>
<evidence type="ECO:0000256" key="2">
    <source>
        <dbReference type="ARBA" id="ARBA00005698"/>
    </source>
</evidence>
<evidence type="ECO:0000256" key="7">
    <source>
        <dbReference type="ARBA" id="ARBA00022692"/>
    </source>
</evidence>
<evidence type="ECO:0000256" key="14">
    <source>
        <dbReference type="ARBA" id="ARBA00049551"/>
    </source>
</evidence>
<feature type="transmembrane region" description="Helical" evidence="15">
    <location>
        <begin position="21"/>
        <end position="43"/>
    </location>
</feature>
<evidence type="ECO:0000256" key="10">
    <source>
        <dbReference type="ARBA" id="ARBA00022989"/>
    </source>
</evidence>
<protein>
    <recommendedName>
        <fullName evidence="4 15">NADH-ubiquinone oxidoreductase chain 6</fullName>
        <ecNumber evidence="3 15">7.1.1.2</ecNumber>
    </recommendedName>
</protein>
<dbReference type="GO" id="GO:0008137">
    <property type="term" value="F:NADH dehydrogenase (ubiquinone) activity"/>
    <property type="evidence" value="ECO:0007669"/>
    <property type="project" value="UniProtKB-UniRule"/>
</dbReference>
<evidence type="ECO:0000256" key="13">
    <source>
        <dbReference type="ARBA" id="ARBA00023136"/>
    </source>
</evidence>
<evidence type="ECO:0000256" key="1">
    <source>
        <dbReference type="ARBA" id="ARBA00004225"/>
    </source>
</evidence>
<accession>A0A1Q1MPJ8</accession>
<keyword evidence="10 15" id="KW-1133">Transmembrane helix</keyword>
<keyword evidence="5 15" id="KW-0813">Transport</keyword>
<evidence type="ECO:0000256" key="15">
    <source>
        <dbReference type="RuleBase" id="RU004430"/>
    </source>
</evidence>
<dbReference type="InterPro" id="IPR001457">
    <property type="entry name" value="NADH_UbQ/plastoQ_OxRdtase_su6"/>
</dbReference>
<dbReference type="EMBL" id="KX057727">
    <property type="protein sequence ID" value="AQM40016.1"/>
    <property type="molecule type" value="Genomic_DNA"/>
</dbReference>
<evidence type="ECO:0000256" key="12">
    <source>
        <dbReference type="ARBA" id="ARBA00023128"/>
    </source>
</evidence>
<dbReference type="Pfam" id="PF00499">
    <property type="entry name" value="Oxidored_q3"/>
    <property type="match status" value="1"/>
</dbReference>
<name>A0A1Q1MPJ8_9ORTH</name>
<keyword evidence="7 15" id="KW-0812">Transmembrane</keyword>
<dbReference type="EC" id="7.1.1.2" evidence="3 15"/>
<dbReference type="InterPro" id="IPR050269">
    <property type="entry name" value="ComplexI_Subunit6"/>
</dbReference>
<evidence type="ECO:0000256" key="4">
    <source>
        <dbReference type="ARBA" id="ARBA00021095"/>
    </source>
</evidence>
<geneLocation type="mitochondrion" evidence="16"/>
<gene>
    <name evidence="16" type="primary">ND6</name>
</gene>
<comment type="function">
    <text evidence="15">Core subunit of the mitochondrial membrane respiratory chain NADH dehydrogenase (Complex I) which catalyzes electron transfer from NADH through the respiratory chain, using ubiquinone as an electron acceptor. Essential for the catalytic activity and assembly of complex I.</text>
</comment>
<proteinExistence type="inferred from homology"/>